<evidence type="ECO:0000256" key="1">
    <source>
        <dbReference type="SAM" id="MobiDB-lite"/>
    </source>
</evidence>
<proteinExistence type="predicted"/>
<keyword evidence="3" id="KW-1185">Reference proteome</keyword>
<sequence>MSVPDKVPDDDDDDLSLSLQESDGGAETLCCEKVGGTVDGELALRSAGTPSSLVRSPPPASWPDGGPESPRSPCYEQAIGYIKTSHVAGLGVRSH</sequence>
<feature type="region of interest" description="Disordered" evidence="1">
    <location>
        <begin position="47"/>
        <end position="72"/>
    </location>
</feature>
<dbReference type="EMBL" id="BLXT01002374">
    <property type="protein sequence ID" value="GFN93927.1"/>
    <property type="molecule type" value="Genomic_DNA"/>
</dbReference>
<feature type="region of interest" description="Disordered" evidence="1">
    <location>
        <begin position="1"/>
        <end position="23"/>
    </location>
</feature>
<evidence type="ECO:0000313" key="2">
    <source>
        <dbReference type="EMBL" id="GFN93927.1"/>
    </source>
</evidence>
<comment type="caution">
    <text evidence="2">The sequence shown here is derived from an EMBL/GenBank/DDBJ whole genome shotgun (WGS) entry which is preliminary data.</text>
</comment>
<name>A0AAV3ZHB2_9GAST</name>
<dbReference type="Proteomes" id="UP000735302">
    <property type="component" value="Unassembled WGS sequence"/>
</dbReference>
<evidence type="ECO:0000313" key="3">
    <source>
        <dbReference type="Proteomes" id="UP000735302"/>
    </source>
</evidence>
<organism evidence="2 3">
    <name type="scientific">Plakobranchus ocellatus</name>
    <dbReference type="NCBI Taxonomy" id="259542"/>
    <lineage>
        <taxon>Eukaryota</taxon>
        <taxon>Metazoa</taxon>
        <taxon>Spiralia</taxon>
        <taxon>Lophotrochozoa</taxon>
        <taxon>Mollusca</taxon>
        <taxon>Gastropoda</taxon>
        <taxon>Heterobranchia</taxon>
        <taxon>Euthyneura</taxon>
        <taxon>Panpulmonata</taxon>
        <taxon>Sacoglossa</taxon>
        <taxon>Placobranchoidea</taxon>
        <taxon>Plakobranchidae</taxon>
        <taxon>Plakobranchus</taxon>
    </lineage>
</organism>
<dbReference type="AlphaFoldDB" id="A0AAV3ZHB2"/>
<reference evidence="2 3" key="1">
    <citation type="journal article" date="2021" name="Elife">
        <title>Chloroplast acquisition without the gene transfer in kleptoplastic sea slugs, Plakobranchus ocellatus.</title>
        <authorList>
            <person name="Maeda T."/>
            <person name="Takahashi S."/>
            <person name="Yoshida T."/>
            <person name="Shimamura S."/>
            <person name="Takaki Y."/>
            <person name="Nagai Y."/>
            <person name="Toyoda A."/>
            <person name="Suzuki Y."/>
            <person name="Arimoto A."/>
            <person name="Ishii H."/>
            <person name="Satoh N."/>
            <person name="Nishiyama T."/>
            <person name="Hasebe M."/>
            <person name="Maruyama T."/>
            <person name="Minagawa J."/>
            <person name="Obokata J."/>
            <person name="Shigenobu S."/>
        </authorList>
    </citation>
    <scope>NUCLEOTIDE SEQUENCE [LARGE SCALE GENOMIC DNA]</scope>
</reference>
<gene>
    <name evidence="2" type="ORF">PoB_002043300</name>
</gene>
<accession>A0AAV3ZHB2</accession>
<protein>
    <submittedName>
        <fullName evidence="2">Uncharacterized protein</fullName>
    </submittedName>
</protein>